<dbReference type="GO" id="GO:0055085">
    <property type="term" value="P:transmembrane transport"/>
    <property type="evidence" value="ECO:0007669"/>
    <property type="project" value="InterPro"/>
</dbReference>
<sequence>MWVPPTAPTSARRRSARCGTAGCGTQPRRAPNTPGRRRSHGCVRPPTSPRHASGRPVGDLGRAQGPGPVTRPGGPDTRVAAVQGAISGISTIWVVIAVGWFIAHRGLVNQPGRRLMSTLAFTVGSPALLFSLLLEADLAHVFSRTVVVTIAAVAVVGVLYLAVAIPAFKQSLGDGLIGFMSSFYTNAANFGLPVAVALLQDGTWVAPVMLLQLAFIMPICLAILDVAASRRTGRRTNPWKYLLLPVRNPITIGILAGLAMNLLGVGVPDFVMRPVEMIGGIALPLMLLSFGVSMRLDPLPGKGPHRAPLWVAVALKVVVHPLAAWAIGSAMGLQGTDLYAVTILGALPTAQNVYITASRYGEGEMLARDAVFWTTILSVASLLVIAALLG</sequence>
<dbReference type="GO" id="GO:0005886">
    <property type="term" value="C:plasma membrane"/>
    <property type="evidence" value="ECO:0007669"/>
    <property type="project" value="UniProtKB-SubCell"/>
</dbReference>
<feature type="region of interest" description="Disordered" evidence="8">
    <location>
        <begin position="1"/>
        <end position="76"/>
    </location>
</feature>
<dbReference type="Proteomes" id="UP000292373">
    <property type="component" value="Unassembled WGS sequence"/>
</dbReference>
<gene>
    <name evidence="10" type="ORF">ET989_12335</name>
</gene>
<dbReference type="PANTHER" id="PTHR36838:SF3">
    <property type="entry name" value="TRANSPORTER AUXIN EFFLUX CARRIER EC FAMILY"/>
    <property type="match status" value="1"/>
</dbReference>
<evidence type="ECO:0000313" key="10">
    <source>
        <dbReference type="EMBL" id="TBT83086.1"/>
    </source>
</evidence>
<evidence type="ECO:0000313" key="11">
    <source>
        <dbReference type="Proteomes" id="UP000292373"/>
    </source>
</evidence>
<feature type="transmembrane region" description="Helical" evidence="9">
    <location>
        <begin position="146"/>
        <end position="168"/>
    </location>
</feature>
<evidence type="ECO:0000256" key="9">
    <source>
        <dbReference type="SAM" id="Phobius"/>
    </source>
</evidence>
<feature type="transmembrane region" description="Helical" evidence="9">
    <location>
        <begin position="175"/>
        <end position="198"/>
    </location>
</feature>
<feature type="transmembrane region" description="Helical" evidence="9">
    <location>
        <begin position="204"/>
        <end position="228"/>
    </location>
</feature>
<feature type="transmembrane region" description="Helical" evidence="9">
    <location>
        <begin position="249"/>
        <end position="271"/>
    </location>
</feature>
<dbReference type="Gene3D" id="1.20.1530.20">
    <property type="match status" value="1"/>
</dbReference>
<evidence type="ECO:0000256" key="3">
    <source>
        <dbReference type="ARBA" id="ARBA00022448"/>
    </source>
</evidence>
<comment type="similarity">
    <text evidence="2">Belongs to the auxin efflux carrier (TC 2.A.69) family.</text>
</comment>
<evidence type="ECO:0000256" key="7">
    <source>
        <dbReference type="ARBA" id="ARBA00023136"/>
    </source>
</evidence>
<evidence type="ECO:0000256" key="1">
    <source>
        <dbReference type="ARBA" id="ARBA00004651"/>
    </source>
</evidence>
<organism evidence="10 11">
    <name type="scientific">Propioniciclava sinopodophylli</name>
    <dbReference type="NCBI Taxonomy" id="1837344"/>
    <lineage>
        <taxon>Bacteria</taxon>
        <taxon>Bacillati</taxon>
        <taxon>Actinomycetota</taxon>
        <taxon>Actinomycetes</taxon>
        <taxon>Propionibacteriales</taxon>
        <taxon>Propionibacteriaceae</taxon>
        <taxon>Propioniciclava</taxon>
    </lineage>
</organism>
<keyword evidence="4" id="KW-1003">Cell membrane</keyword>
<dbReference type="PANTHER" id="PTHR36838">
    <property type="entry name" value="AUXIN EFFLUX CARRIER FAMILY PROTEIN"/>
    <property type="match status" value="1"/>
</dbReference>
<keyword evidence="7 9" id="KW-0472">Membrane</keyword>
<feature type="transmembrane region" description="Helical" evidence="9">
    <location>
        <begin position="115"/>
        <end position="134"/>
    </location>
</feature>
<keyword evidence="6 9" id="KW-1133">Transmembrane helix</keyword>
<keyword evidence="3" id="KW-0813">Transport</keyword>
<name>A0A4Q9KBN7_9ACTN</name>
<evidence type="ECO:0000256" key="4">
    <source>
        <dbReference type="ARBA" id="ARBA00022475"/>
    </source>
</evidence>
<evidence type="ECO:0000256" key="5">
    <source>
        <dbReference type="ARBA" id="ARBA00022692"/>
    </source>
</evidence>
<dbReference type="EMBL" id="SDMQ01000014">
    <property type="protein sequence ID" value="TBT83086.1"/>
    <property type="molecule type" value="Genomic_DNA"/>
</dbReference>
<evidence type="ECO:0000256" key="6">
    <source>
        <dbReference type="ARBA" id="ARBA00022989"/>
    </source>
</evidence>
<reference evidence="10 11" key="1">
    <citation type="submission" date="2019-01" db="EMBL/GenBank/DDBJ databases">
        <title>Lactibacter flavus gen. nov., sp. nov., a novel bacterium of the family Propionibacteriaceae isolated from raw milk and dairy products.</title>
        <authorList>
            <person name="Huptas C."/>
            <person name="Wenning M."/>
            <person name="Breitenwieser F."/>
            <person name="Doll E."/>
            <person name="Von Neubeck M."/>
            <person name="Busse H.-J."/>
            <person name="Scherer S."/>
        </authorList>
    </citation>
    <scope>NUCLEOTIDE SEQUENCE [LARGE SCALE GENOMIC DNA]</scope>
    <source>
        <strain evidence="10 11">KCTC 33808</strain>
    </source>
</reference>
<dbReference type="OrthoDB" id="5405318at2"/>
<evidence type="ECO:0000256" key="8">
    <source>
        <dbReference type="SAM" id="MobiDB-lite"/>
    </source>
</evidence>
<protein>
    <submittedName>
        <fullName evidence="10">AEC family transporter</fullName>
    </submittedName>
</protein>
<feature type="transmembrane region" description="Helical" evidence="9">
    <location>
        <begin position="308"/>
        <end position="327"/>
    </location>
</feature>
<feature type="transmembrane region" description="Helical" evidence="9">
    <location>
        <begin position="80"/>
        <end position="103"/>
    </location>
</feature>
<dbReference type="InterPro" id="IPR038770">
    <property type="entry name" value="Na+/solute_symporter_sf"/>
</dbReference>
<dbReference type="Pfam" id="PF03547">
    <property type="entry name" value="Mem_trans"/>
    <property type="match status" value="1"/>
</dbReference>
<comment type="subcellular location">
    <subcellularLocation>
        <location evidence="1">Cell membrane</location>
        <topology evidence="1">Multi-pass membrane protein</topology>
    </subcellularLocation>
</comment>
<feature type="transmembrane region" description="Helical" evidence="9">
    <location>
        <begin position="339"/>
        <end position="358"/>
    </location>
</feature>
<feature type="transmembrane region" description="Helical" evidence="9">
    <location>
        <begin position="277"/>
        <end position="296"/>
    </location>
</feature>
<feature type="transmembrane region" description="Helical" evidence="9">
    <location>
        <begin position="370"/>
        <end position="389"/>
    </location>
</feature>
<evidence type="ECO:0000256" key="2">
    <source>
        <dbReference type="ARBA" id="ARBA00010145"/>
    </source>
</evidence>
<proteinExistence type="inferred from homology"/>
<accession>A0A4Q9KBN7</accession>
<dbReference type="AlphaFoldDB" id="A0A4Q9KBN7"/>
<keyword evidence="5 9" id="KW-0812">Transmembrane</keyword>
<keyword evidence="11" id="KW-1185">Reference proteome</keyword>
<dbReference type="InterPro" id="IPR004776">
    <property type="entry name" value="Mem_transp_PIN-like"/>
</dbReference>
<comment type="caution">
    <text evidence="10">The sequence shown here is derived from an EMBL/GenBank/DDBJ whole genome shotgun (WGS) entry which is preliminary data.</text>
</comment>